<feature type="region of interest" description="Disordered" evidence="1">
    <location>
        <begin position="207"/>
        <end position="230"/>
    </location>
</feature>
<dbReference type="OrthoDB" id="26525at2759"/>
<dbReference type="AlphaFoldDB" id="A0A0N7L378"/>
<protein>
    <submittedName>
        <fullName evidence="3">EF-hand domain pair</fullName>
    </submittedName>
</protein>
<dbReference type="PROSITE" id="PS50222">
    <property type="entry name" value="EF_HAND_2"/>
    <property type="match status" value="1"/>
</dbReference>
<dbReference type="InterPro" id="IPR002048">
    <property type="entry name" value="EF_hand_dom"/>
</dbReference>
<accession>A0A0N7L378</accession>
<evidence type="ECO:0000259" key="2">
    <source>
        <dbReference type="PROSITE" id="PS50222"/>
    </source>
</evidence>
<dbReference type="EMBL" id="CCYD01000007">
    <property type="protein sequence ID" value="CEG35115.1"/>
    <property type="molecule type" value="Genomic_DNA"/>
</dbReference>
<dbReference type="GeneID" id="36408931"/>
<evidence type="ECO:0000256" key="1">
    <source>
        <dbReference type="SAM" id="MobiDB-lite"/>
    </source>
</evidence>
<evidence type="ECO:0000313" key="4">
    <source>
        <dbReference type="Proteomes" id="UP000054928"/>
    </source>
</evidence>
<organism evidence="3 4">
    <name type="scientific">Plasmopara halstedii</name>
    <name type="common">Downy mildew of sunflower</name>
    <dbReference type="NCBI Taxonomy" id="4781"/>
    <lineage>
        <taxon>Eukaryota</taxon>
        <taxon>Sar</taxon>
        <taxon>Stramenopiles</taxon>
        <taxon>Oomycota</taxon>
        <taxon>Peronosporomycetes</taxon>
        <taxon>Peronosporales</taxon>
        <taxon>Peronosporaceae</taxon>
        <taxon>Plasmopara</taxon>
    </lineage>
</organism>
<dbReference type="RefSeq" id="XP_024571484.1">
    <property type="nucleotide sequence ID" value="XM_024725692.1"/>
</dbReference>
<feature type="domain" description="EF-hand" evidence="2">
    <location>
        <begin position="22"/>
        <end position="57"/>
    </location>
</feature>
<keyword evidence="4" id="KW-1185">Reference proteome</keyword>
<dbReference type="Gene3D" id="1.10.238.10">
    <property type="entry name" value="EF-hand"/>
    <property type="match status" value="1"/>
</dbReference>
<dbReference type="InterPro" id="IPR011992">
    <property type="entry name" value="EF-hand-dom_pair"/>
</dbReference>
<reference evidence="4" key="1">
    <citation type="submission" date="2014-09" db="EMBL/GenBank/DDBJ databases">
        <authorList>
            <person name="Sharma Rahul"/>
            <person name="Thines Marco"/>
        </authorList>
    </citation>
    <scope>NUCLEOTIDE SEQUENCE [LARGE SCALE GENOMIC DNA]</scope>
</reference>
<dbReference type="Proteomes" id="UP000054928">
    <property type="component" value="Unassembled WGS sequence"/>
</dbReference>
<evidence type="ECO:0000313" key="3">
    <source>
        <dbReference type="EMBL" id="CEG35115.1"/>
    </source>
</evidence>
<dbReference type="SUPFAM" id="SSF47473">
    <property type="entry name" value="EF-hand"/>
    <property type="match status" value="1"/>
</dbReference>
<dbReference type="GO" id="GO:0005509">
    <property type="term" value="F:calcium ion binding"/>
    <property type="evidence" value="ECO:0007669"/>
    <property type="project" value="InterPro"/>
</dbReference>
<sequence>MNIVHASFQASFDSRVDHLSHADLEDLHAIFRYFDTDDDGKVSAGQACRMFALLGLDVNITHVHELGEVYLDEFIKIVDSHVQVSPSVASPKHEVHAVENRHVQQNRDPSENDLEKDLRFEQSVESEWKLLDTHRRGYVSQQELSRFLINCQSNLSSDDMERFLEMYGDLTSKNNIEEGRLTKAGFIKFQREYKNRNIQSLSCVNNTDNQSSGITQSPDKSSHSTASKRN</sequence>
<proteinExistence type="predicted"/>
<name>A0A0N7L378_PLAHL</name>